<dbReference type="RefSeq" id="WP_167695243.1">
    <property type="nucleotide sequence ID" value="NZ_CP118181.1"/>
</dbReference>
<dbReference type="EMBL" id="JAATLM010000001">
    <property type="protein sequence ID" value="NIZ69142.1"/>
    <property type="molecule type" value="Genomic_DNA"/>
</dbReference>
<proteinExistence type="predicted"/>
<reference evidence="2" key="1">
    <citation type="submission" date="2020-03" db="EMBL/GenBank/DDBJ databases">
        <title>Spirochaetal bacteria isolated from arthropods constitute a novel genus Entomospira genus novum within the order Spirochaetales.</title>
        <authorList>
            <person name="Grana-Miraglia L."/>
            <person name="Sikutova S."/>
            <person name="Fingerle V."/>
            <person name="Sing A."/>
            <person name="Castillo-Ramirez S."/>
            <person name="Margos G."/>
            <person name="Rudolf I."/>
        </authorList>
    </citation>
    <scope>NUCLEOTIDE SEQUENCE</scope>
    <source>
        <strain evidence="2">BR149</strain>
    </source>
</reference>
<keyword evidence="1" id="KW-0732">Signal</keyword>
<feature type="signal peptide" evidence="1">
    <location>
        <begin position="1"/>
        <end position="21"/>
    </location>
</feature>
<comment type="caution">
    <text evidence="2">The sequence shown here is derived from an EMBL/GenBank/DDBJ whole genome shotgun (WGS) entry which is preliminary data.</text>
</comment>
<dbReference type="AlphaFoldDB" id="A0A968KWF2"/>
<evidence type="ECO:0000313" key="2">
    <source>
        <dbReference type="EMBL" id="NIZ69142.1"/>
    </source>
</evidence>
<dbReference type="Proteomes" id="UP000778951">
    <property type="component" value="Unassembled WGS sequence"/>
</dbReference>
<keyword evidence="3" id="KW-1185">Reference proteome</keyword>
<evidence type="ECO:0000256" key="1">
    <source>
        <dbReference type="SAM" id="SignalP"/>
    </source>
</evidence>
<organism evidence="2 3">
    <name type="scientific">Entomospira culicis</name>
    <dbReference type="NCBI Taxonomy" id="2719989"/>
    <lineage>
        <taxon>Bacteria</taxon>
        <taxon>Pseudomonadati</taxon>
        <taxon>Spirochaetota</taxon>
        <taxon>Spirochaetia</taxon>
        <taxon>Spirochaetales</taxon>
        <taxon>Spirochaetaceae</taxon>
        <taxon>Entomospira</taxon>
    </lineage>
</organism>
<sequence>MKTKIGLLALFFSLLAMKSFALQDIEVGLRLGVDLPTNVIGFYTDDGKYIPKRCDLDGRFNSINFAGAVVADFAFNDYIILGVAGHFSLFRSYSLAEKDIDGSEIGKTKVNFHTFALDIMMKGRMAFADDRYSLIAGIGLGPTLNTKPTYKQTINNQTERGSIDNGKLYVGLNLIAELGFSMQTVENQFIQFGVRTTLDVLAFTYNKGMPSASLNGQSAISPYNVGIFLGYSFRF</sequence>
<evidence type="ECO:0008006" key="4">
    <source>
        <dbReference type="Google" id="ProtNLM"/>
    </source>
</evidence>
<name>A0A968KWF2_9SPIO</name>
<evidence type="ECO:0000313" key="3">
    <source>
        <dbReference type="Proteomes" id="UP000778951"/>
    </source>
</evidence>
<gene>
    <name evidence="2" type="ORF">HCT48_02800</name>
</gene>
<protein>
    <recommendedName>
        <fullName evidence="4">Outer membrane protein beta-barrel domain-containing protein</fullName>
    </recommendedName>
</protein>
<feature type="chain" id="PRO_5036902463" description="Outer membrane protein beta-barrel domain-containing protein" evidence="1">
    <location>
        <begin position="22"/>
        <end position="235"/>
    </location>
</feature>
<accession>A0A968KWF2</accession>